<name>A0AAD3QZE6_LATJO</name>
<reference evidence="1" key="1">
    <citation type="submission" date="2022-08" db="EMBL/GenBank/DDBJ databases">
        <title>Genome sequencing of akame (Lates japonicus).</title>
        <authorList>
            <person name="Hashiguchi Y."/>
            <person name="Takahashi H."/>
        </authorList>
    </citation>
    <scope>NUCLEOTIDE SEQUENCE</scope>
    <source>
        <strain evidence="1">Kochi</strain>
    </source>
</reference>
<comment type="caution">
    <text evidence="1">The sequence shown here is derived from an EMBL/GenBank/DDBJ whole genome shotgun (WGS) entry which is preliminary data.</text>
</comment>
<evidence type="ECO:0000313" key="2">
    <source>
        <dbReference type="Proteomes" id="UP001279410"/>
    </source>
</evidence>
<dbReference type="AlphaFoldDB" id="A0AAD3QZE6"/>
<proteinExistence type="predicted"/>
<evidence type="ECO:0000313" key="1">
    <source>
        <dbReference type="EMBL" id="GLD51674.1"/>
    </source>
</evidence>
<organism evidence="1 2">
    <name type="scientific">Lates japonicus</name>
    <name type="common">Japanese lates</name>
    <dbReference type="NCBI Taxonomy" id="270547"/>
    <lineage>
        <taxon>Eukaryota</taxon>
        <taxon>Metazoa</taxon>
        <taxon>Chordata</taxon>
        <taxon>Craniata</taxon>
        <taxon>Vertebrata</taxon>
        <taxon>Euteleostomi</taxon>
        <taxon>Actinopterygii</taxon>
        <taxon>Neopterygii</taxon>
        <taxon>Teleostei</taxon>
        <taxon>Neoteleostei</taxon>
        <taxon>Acanthomorphata</taxon>
        <taxon>Carangaria</taxon>
        <taxon>Carangaria incertae sedis</taxon>
        <taxon>Centropomidae</taxon>
        <taxon>Lates</taxon>
    </lineage>
</organism>
<keyword evidence="2" id="KW-1185">Reference proteome</keyword>
<protein>
    <submittedName>
        <fullName evidence="1">Ectoderm-neural cortex protein 1</fullName>
    </submittedName>
</protein>
<accession>A0AAD3QZE6</accession>
<dbReference type="Proteomes" id="UP001279410">
    <property type="component" value="Unassembled WGS sequence"/>
</dbReference>
<gene>
    <name evidence="1" type="ORF">AKAME5_000468700</name>
</gene>
<dbReference type="EMBL" id="BRZM01000011">
    <property type="protein sequence ID" value="GLD51674.1"/>
    <property type="molecule type" value="Genomic_DNA"/>
</dbReference>
<sequence length="114" mass="12536">MSCGVHENRKSRASTGSMNIYLFHKVTPYADKRLMHLNFAAGNTDFSLDVLLHAGSRLASLPPRTVHSMQPLLEAMFSGGLREKPGSEVDFHDSIHPEVLGSPGFAYSSQRGHQ</sequence>